<evidence type="ECO:0000256" key="2">
    <source>
        <dbReference type="ARBA" id="ARBA00022723"/>
    </source>
</evidence>
<dbReference type="InterPro" id="IPR050231">
    <property type="entry name" value="Iron_ascorbate_oxido_reductase"/>
</dbReference>
<dbReference type="InterPro" id="IPR027443">
    <property type="entry name" value="IPNS-like_sf"/>
</dbReference>
<reference evidence="6" key="1">
    <citation type="journal article" date="2017" name="Gigascience">
        <title>The genome draft of coconut (Cocos nucifera).</title>
        <authorList>
            <person name="Xiao Y."/>
            <person name="Xu P."/>
            <person name="Fan H."/>
            <person name="Baudouin L."/>
            <person name="Xia W."/>
            <person name="Bocs S."/>
            <person name="Xu J."/>
            <person name="Li Q."/>
            <person name="Guo A."/>
            <person name="Zhou L."/>
            <person name="Li J."/>
            <person name="Wu Y."/>
            <person name="Ma Z."/>
            <person name="Armero A."/>
            <person name="Issali A.E."/>
            <person name="Liu N."/>
            <person name="Peng M."/>
            <person name="Yang Y."/>
        </authorList>
    </citation>
    <scope>NUCLEOTIDE SEQUENCE</scope>
    <source>
        <tissue evidence="6">Spear leaf of Hainan Tall coconut</tissue>
    </source>
</reference>
<protein>
    <recommendedName>
        <fullName evidence="5">Non-haem dioxygenase N-terminal domain-containing protein</fullName>
    </recommendedName>
</protein>
<dbReference type="AlphaFoldDB" id="A0A8K0HZF3"/>
<keyword evidence="4" id="KW-0408">Iron</keyword>
<dbReference type="InterPro" id="IPR026992">
    <property type="entry name" value="DIOX_N"/>
</dbReference>
<keyword evidence="3" id="KW-0560">Oxidoreductase</keyword>
<comment type="caution">
    <text evidence="6">The sequence shown here is derived from an EMBL/GenBank/DDBJ whole genome shotgun (WGS) entry which is preliminary data.</text>
</comment>
<reference evidence="6" key="2">
    <citation type="submission" date="2019-07" db="EMBL/GenBank/DDBJ databases">
        <authorList>
            <person name="Yang Y."/>
            <person name="Bocs S."/>
            <person name="Baudouin L."/>
        </authorList>
    </citation>
    <scope>NUCLEOTIDE SEQUENCE</scope>
    <source>
        <tissue evidence="6">Spear leaf of Hainan Tall coconut</tissue>
    </source>
</reference>
<dbReference type="Pfam" id="PF14226">
    <property type="entry name" value="DIOX_N"/>
    <property type="match status" value="1"/>
</dbReference>
<dbReference type="GO" id="GO:0016491">
    <property type="term" value="F:oxidoreductase activity"/>
    <property type="evidence" value="ECO:0007669"/>
    <property type="project" value="UniProtKB-KW"/>
</dbReference>
<dbReference type="OrthoDB" id="288590at2759"/>
<proteinExistence type="predicted"/>
<accession>A0A8K0HZF3</accession>
<keyword evidence="2" id="KW-0479">Metal-binding</keyword>
<evidence type="ECO:0000256" key="1">
    <source>
        <dbReference type="ARBA" id="ARBA00001961"/>
    </source>
</evidence>
<evidence type="ECO:0000313" key="6">
    <source>
        <dbReference type="EMBL" id="KAG1331136.1"/>
    </source>
</evidence>
<sequence length="121" mass="14260">MAIPVIDLSKLDGQERAETLTKIANGCEEWGFFQVVNHGIPVELLERVKKVSSECYKLRAEAFRKSNPVRLLNKLVDQEGKEFERRSAEKIRKEFDRWRSPIEDEVRKESDRWRSPTKEEV</sequence>
<feature type="domain" description="Non-haem dioxygenase N-terminal" evidence="5">
    <location>
        <begin position="3"/>
        <end position="61"/>
    </location>
</feature>
<keyword evidence="7" id="KW-1185">Reference proteome</keyword>
<name>A0A8K0HZF3_COCNU</name>
<dbReference type="GO" id="GO:0046872">
    <property type="term" value="F:metal ion binding"/>
    <property type="evidence" value="ECO:0007669"/>
    <property type="project" value="UniProtKB-KW"/>
</dbReference>
<dbReference type="PANTHER" id="PTHR47990">
    <property type="entry name" value="2-OXOGLUTARATE (2OG) AND FE(II)-DEPENDENT OXYGENASE SUPERFAMILY PROTEIN-RELATED"/>
    <property type="match status" value="1"/>
</dbReference>
<evidence type="ECO:0000256" key="3">
    <source>
        <dbReference type="ARBA" id="ARBA00023002"/>
    </source>
</evidence>
<dbReference type="Gene3D" id="2.60.120.330">
    <property type="entry name" value="B-lactam Antibiotic, Isopenicillin N Synthase, Chain"/>
    <property type="match status" value="1"/>
</dbReference>
<dbReference type="SUPFAM" id="SSF51197">
    <property type="entry name" value="Clavaminate synthase-like"/>
    <property type="match status" value="1"/>
</dbReference>
<dbReference type="EMBL" id="CM017873">
    <property type="protein sequence ID" value="KAG1331136.1"/>
    <property type="molecule type" value="Genomic_DNA"/>
</dbReference>
<comment type="cofactor">
    <cofactor evidence="1">
        <name>L-ascorbate</name>
        <dbReference type="ChEBI" id="CHEBI:38290"/>
    </cofactor>
</comment>
<dbReference type="Proteomes" id="UP000797356">
    <property type="component" value="Chromosome 2"/>
</dbReference>
<evidence type="ECO:0000259" key="5">
    <source>
        <dbReference type="Pfam" id="PF14226"/>
    </source>
</evidence>
<evidence type="ECO:0000313" key="7">
    <source>
        <dbReference type="Proteomes" id="UP000797356"/>
    </source>
</evidence>
<evidence type="ECO:0000256" key="4">
    <source>
        <dbReference type="ARBA" id="ARBA00023004"/>
    </source>
</evidence>
<organism evidence="6 7">
    <name type="scientific">Cocos nucifera</name>
    <name type="common">Coconut palm</name>
    <dbReference type="NCBI Taxonomy" id="13894"/>
    <lineage>
        <taxon>Eukaryota</taxon>
        <taxon>Viridiplantae</taxon>
        <taxon>Streptophyta</taxon>
        <taxon>Embryophyta</taxon>
        <taxon>Tracheophyta</taxon>
        <taxon>Spermatophyta</taxon>
        <taxon>Magnoliopsida</taxon>
        <taxon>Liliopsida</taxon>
        <taxon>Arecaceae</taxon>
        <taxon>Arecoideae</taxon>
        <taxon>Cocoseae</taxon>
        <taxon>Attaleinae</taxon>
        <taxon>Cocos</taxon>
    </lineage>
</organism>
<gene>
    <name evidence="6" type="ORF">COCNU_02G011040</name>
</gene>